<evidence type="ECO:0000256" key="4">
    <source>
        <dbReference type="ARBA" id="ARBA00022729"/>
    </source>
</evidence>
<reference evidence="10" key="1">
    <citation type="submission" date="2023-05" db="EMBL/GenBank/DDBJ databases">
        <authorList>
            <person name="Stuckert A."/>
        </authorList>
    </citation>
    <scope>NUCLEOTIDE SEQUENCE</scope>
</reference>
<dbReference type="Pfam" id="PF10225">
    <property type="entry name" value="NEMP"/>
    <property type="match status" value="1"/>
</dbReference>
<dbReference type="Proteomes" id="UP001162483">
    <property type="component" value="Unassembled WGS sequence"/>
</dbReference>
<keyword evidence="3 9" id="KW-0812">Transmembrane</keyword>
<dbReference type="PANTHER" id="PTHR13598:SF3">
    <property type="entry name" value="NUCLEAR ENVELOPE INTEGRAL MEMBRANE PROTEIN 2"/>
    <property type="match status" value="1"/>
</dbReference>
<keyword evidence="5 9" id="KW-1133">Transmembrane helix</keyword>
<evidence type="ECO:0000256" key="7">
    <source>
        <dbReference type="ARBA" id="ARBA00023242"/>
    </source>
</evidence>
<gene>
    <name evidence="10" type="ORF">SPARVUS_LOCUS7272364</name>
</gene>
<proteinExistence type="inferred from homology"/>
<evidence type="ECO:0000256" key="1">
    <source>
        <dbReference type="ARBA" id="ARBA00004575"/>
    </source>
</evidence>
<evidence type="ECO:0000256" key="6">
    <source>
        <dbReference type="ARBA" id="ARBA00023136"/>
    </source>
</evidence>
<dbReference type="PANTHER" id="PTHR13598">
    <property type="entry name" value="AT07567P-RELATED"/>
    <property type="match status" value="1"/>
</dbReference>
<keyword evidence="11" id="KW-1185">Reference proteome</keyword>
<evidence type="ECO:0000313" key="10">
    <source>
        <dbReference type="EMBL" id="CAI9571617.1"/>
    </source>
</evidence>
<name>A0ABN9DGN5_9NEOB</name>
<keyword evidence="6 9" id="KW-0472">Membrane</keyword>
<feature type="region of interest" description="Disordered" evidence="8">
    <location>
        <begin position="215"/>
        <end position="254"/>
    </location>
</feature>
<keyword evidence="4" id="KW-0732">Signal</keyword>
<evidence type="ECO:0000256" key="3">
    <source>
        <dbReference type="ARBA" id="ARBA00022692"/>
    </source>
</evidence>
<dbReference type="InterPro" id="IPR019358">
    <property type="entry name" value="NEMP_fam"/>
</dbReference>
<protein>
    <recommendedName>
        <fullName evidence="12">Nuclear envelope integral membrane protein 1</fullName>
    </recommendedName>
</protein>
<comment type="similarity">
    <text evidence="2">Belongs to the NEMP family.</text>
</comment>
<evidence type="ECO:0000256" key="5">
    <source>
        <dbReference type="ARBA" id="ARBA00022989"/>
    </source>
</evidence>
<comment type="caution">
    <text evidence="10">The sequence shown here is derived from an EMBL/GenBank/DDBJ whole genome shotgun (WGS) entry which is preliminary data.</text>
</comment>
<accession>A0ABN9DGN5</accession>
<organism evidence="10 11">
    <name type="scientific">Staurois parvus</name>
    <dbReference type="NCBI Taxonomy" id="386267"/>
    <lineage>
        <taxon>Eukaryota</taxon>
        <taxon>Metazoa</taxon>
        <taxon>Chordata</taxon>
        <taxon>Craniata</taxon>
        <taxon>Vertebrata</taxon>
        <taxon>Euteleostomi</taxon>
        <taxon>Amphibia</taxon>
        <taxon>Batrachia</taxon>
        <taxon>Anura</taxon>
        <taxon>Neobatrachia</taxon>
        <taxon>Ranoidea</taxon>
        <taxon>Ranidae</taxon>
        <taxon>Staurois</taxon>
    </lineage>
</organism>
<feature type="transmembrane region" description="Helical" evidence="9">
    <location>
        <begin position="39"/>
        <end position="57"/>
    </location>
</feature>
<keyword evidence="7" id="KW-0539">Nucleus</keyword>
<feature type="compositionally biased region" description="Polar residues" evidence="8">
    <location>
        <begin position="215"/>
        <end position="225"/>
    </location>
</feature>
<sequence length="254" mass="29207">MLYLQHSTFWLLAGTCLFLTAYSVHFLKENINWIWTDNKHYVLGYFITVGFLSFVSCYRHGPLSSERSITLFTWTLQMIACFLIYFGLTVSEIALTIIAGLASCKGLYYSFKSSTYMLASFDRLITRKKPVAKLLTEEEYREQAETETVKALEELRDFCNSPNFNSWLVVSRLSSPQTFAQFILGSNHVSLEEASTHEEQYGLGSAFLEEQLFTQDQESQHSQQMEIDPQENEHAEDYPNAFDLSDSETSVLLH</sequence>
<evidence type="ECO:0000256" key="9">
    <source>
        <dbReference type="SAM" id="Phobius"/>
    </source>
</evidence>
<evidence type="ECO:0000313" key="11">
    <source>
        <dbReference type="Proteomes" id="UP001162483"/>
    </source>
</evidence>
<evidence type="ECO:0000256" key="8">
    <source>
        <dbReference type="SAM" id="MobiDB-lite"/>
    </source>
</evidence>
<comment type="subcellular location">
    <subcellularLocation>
        <location evidence="1">Nucleus inner membrane</location>
        <topology evidence="1">Multi-pass membrane protein</topology>
        <orientation evidence="1">Nucleoplasmic side</orientation>
    </subcellularLocation>
</comment>
<evidence type="ECO:0008006" key="12">
    <source>
        <dbReference type="Google" id="ProtNLM"/>
    </source>
</evidence>
<dbReference type="EMBL" id="CATNWA010014418">
    <property type="protein sequence ID" value="CAI9571617.1"/>
    <property type="molecule type" value="Genomic_DNA"/>
</dbReference>
<evidence type="ECO:0000256" key="2">
    <source>
        <dbReference type="ARBA" id="ARBA00005748"/>
    </source>
</evidence>